<evidence type="ECO:0000256" key="2">
    <source>
        <dbReference type="SAM" id="Phobius"/>
    </source>
</evidence>
<dbReference type="Proteomes" id="UP000271974">
    <property type="component" value="Unassembled WGS sequence"/>
</dbReference>
<feature type="compositionally biased region" description="Polar residues" evidence="1">
    <location>
        <begin position="352"/>
        <end position="392"/>
    </location>
</feature>
<evidence type="ECO:0000313" key="4">
    <source>
        <dbReference type="Proteomes" id="UP000271974"/>
    </source>
</evidence>
<feature type="compositionally biased region" description="Polar residues" evidence="1">
    <location>
        <begin position="219"/>
        <end position="252"/>
    </location>
</feature>
<dbReference type="EMBL" id="RQTK01000086">
    <property type="protein sequence ID" value="RUS88322.1"/>
    <property type="molecule type" value="Genomic_DNA"/>
</dbReference>
<dbReference type="AlphaFoldDB" id="A0A3S0ZXC2"/>
<feature type="compositionally biased region" description="Basic and acidic residues" evidence="1">
    <location>
        <begin position="127"/>
        <end position="143"/>
    </location>
</feature>
<feature type="compositionally biased region" description="Polar residues" evidence="1">
    <location>
        <begin position="259"/>
        <end position="273"/>
    </location>
</feature>
<keyword evidence="2" id="KW-1133">Transmembrane helix</keyword>
<dbReference type="OrthoDB" id="6154305at2759"/>
<name>A0A3S0ZXC2_ELYCH</name>
<reference evidence="3 4" key="1">
    <citation type="submission" date="2019-01" db="EMBL/GenBank/DDBJ databases">
        <title>A draft genome assembly of the solar-powered sea slug Elysia chlorotica.</title>
        <authorList>
            <person name="Cai H."/>
            <person name="Li Q."/>
            <person name="Fang X."/>
            <person name="Li J."/>
            <person name="Curtis N.E."/>
            <person name="Altenburger A."/>
            <person name="Shibata T."/>
            <person name="Feng M."/>
            <person name="Maeda T."/>
            <person name="Schwartz J.A."/>
            <person name="Shigenobu S."/>
            <person name="Lundholm N."/>
            <person name="Nishiyama T."/>
            <person name="Yang H."/>
            <person name="Hasebe M."/>
            <person name="Li S."/>
            <person name="Pierce S.K."/>
            <person name="Wang J."/>
        </authorList>
    </citation>
    <scope>NUCLEOTIDE SEQUENCE [LARGE SCALE GENOMIC DNA]</scope>
    <source>
        <strain evidence="3">EC2010</strain>
        <tissue evidence="3">Whole organism of an adult</tissue>
    </source>
</reference>
<feature type="compositionally biased region" description="Low complexity" evidence="1">
    <location>
        <begin position="274"/>
        <end position="289"/>
    </location>
</feature>
<accession>A0A3S0ZXC2</accession>
<keyword evidence="2" id="KW-0472">Membrane</keyword>
<evidence type="ECO:0000313" key="3">
    <source>
        <dbReference type="EMBL" id="RUS88322.1"/>
    </source>
</evidence>
<feature type="compositionally biased region" description="Basic and acidic residues" evidence="1">
    <location>
        <begin position="299"/>
        <end position="308"/>
    </location>
</feature>
<keyword evidence="4" id="KW-1185">Reference proteome</keyword>
<feature type="compositionally biased region" description="Polar residues" evidence="1">
    <location>
        <begin position="144"/>
        <end position="184"/>
    </location>
</feature>
<keyword evidence="2" id="KW-0812">Transmembrane</keyword>
<comment type="caution">
    <text evidence="3">The sequence shown here is derived from an EMBL/GenBank/DDBJ whole genome shotgun (WGS) entry which is preliminary data.</text>
</comment>
<feature type="region of interest" description="Disordered" evidence="1">
    <location>
        <begin position="216"/>
        <end position="421"/>
    </location>
</feature>
<feature type="region of interest" description="Disordered" evidence="1">
    <location>
        <begin position="101"/>
        <end position="201"/>
    </location>
</feature>
<gene>
    <name evidence="3" type="ORF">EGW08_003893</name>
</gene>
<proteinExistence type="predicted"/>
<evidence type="ECO:0000256" key="1">
    <source>
        <dbReference type="SAM" id="MobiDB-lite"/>
    </source>
</evidence>
<sequence length="421" mass="44374">MYEDAPTSTLDSAAFKALLSVAVVAVAALLALILAKLASHMYDRKIARRKERQPVDAEAADLVRARLAVMQFKRHRMGKGELTPQEASMRKTIGIWSYKGGRTLGPLKPPKKRPEPVDKTVSGMAAKHLDTKRERKVAQKADVDSQSPRTSGESPSISKEASNVNAKQSHIEISTTASSDTKATNVAGKEEVKKFPKPMDQVQLVSKVNKNVAVKPQSGLVQKLNNSGHNKVGTAPSNGAQGSLNEQSSTPKPSRELESQSSSHDTGDSANQTPRAPSSPGKGSASPRRLFTVVTPSVAREKDLKRQESTMSSKGVGKRTSDTQSMKSESGARGAAESENGGTIQAPPIKRPTTSHLSSRGQSAQKNTSSVGVAILSSNAGKQATNGKTPVSTVKVKPNTGVGVAKDDSSRADVAMAGAKG</sequence>
<protein>
    <submittedName>
        <fullName evidence="3">Uncharacterized protein</fullName>
    </submittedName>
</protein>
<feature type="transmembrane region" description="Helical" evidence="2">
    <location>
        <begin position="17"/>
        <end position="39"/>
    </location>
</feature>
<organism evidence="3 4">
    <name type="scientific">Elysia chlorotica</name>
    <name type="common">Eastern emerald elysia</name>
    <name type="synonym">Sea slug</name>
    <dbReference type="NCBI Taxonomy" id="188477"/>
    <lineage>
        <taxon>Eukaryota</taxon>
        <taxon>Metazoa</taxon>
        <taxon>Spiralia</taxon>
        <taxon>Lophotrochozoa</taxon>
        <taxon>Mollusca</taxon>
        <taxon>Gastropoda</taxon>
        <taxon>Heterobranchia</taxon>
        <taxon>Euthyneura</taxon>
        <taxon>Panpulmonata</taxon>
        <taxon>Sacoglossa</taxon>
        <taxon>Placobranchoidea</taxon>
        <taxon>Plakobranchidae</taxon>
        <taxon>Elysia</taxon>
    </lineage>
</organism>